<name>A0A8H7PKR3_MORIS</name>
<sequence length="444" mass="49628">MDRIRQIVRGMPNQISVPTVKAILQMNPPSAARALMNDLTKPLKHELRYIKKVHAGSWRGAWIGDKMRDMENYEQVKARVQEADLIIFYIHGGGFRIGTSTMYMKAFISWIEKLKDNGLNAIIMSVKYRKSLLLNWDLGQAAKYPEPTEDCVKAYQYLRRGLGVPGNKIIVAGDSAGGALLLETMMDANAPETYDHLGGKDAIGASEGRRNSLPAGMMLSSPLVTEQFNAPSWKENEKHDLVSTKFAKQVLREYFDPEVAPTPDTMKVLALARMEKGFEEFLPNNILVFLGKKECMRDDILELSDRVKKNSSITVQVVQENLFHDWFVIRDLVKKKSILEQNDKVFIRFIKSALEQAQGRILHSSSPLQDISVRRRQSIIRRNSTASSIITNSTVHTAHTALESSTAAETELLETLSQVEAQSNGGKSNATSPLVSPSILGLIT</sequence>
<feature type="domain" description="Alpha/beta hydrolase fold-3" evidence="2">
    <location>
        <begin position="87"/>
        <end position="327"/>
    </location>
</feature>
<organism evidence="3 4">
    <name type="scientific">Mortierella isabellina</name>
    <name type="common">Filamentous fungus</name>
    <name type="synonym">Umbelopsis isabellina</name>
    <dbReference type="NCBI Taxonomy" id="91625"/>
    <lineage>
        <taxon>Eukaryota</taxon>
        <taxon>Fungi</taxon>
        <taxon>Fungi incertae sedis</taxon>
        <taxon>Mucoromycota</taxon>
        <taxon>Mucoromycotina</taxon>
        <taxon>Umbelopsidomycetes</taxon>
        <taxon>Umbelopsidales</taxon>
        <taxon>Umbelopsidaceae</taxon>
        <taxon>Umbelopsis</taxon>
    </lineage>
</organism>
<dbReference type="SUPFAM" id="SSF53474">
    <property type="entry name" value="alpha/beta-Hydrolases"/>
    <property type="match status" value="1"/>
</dbReference>
<accession>A0A8H7PKR3</accession>
<evidence type="ECO:0000313" key="4">
    <source>
        <dbReference type="Proteomes" id="UP000654370"/>
    </source>
</evidence>
<dbReference type="InterPro" id="IPR029058">
    <property type="entry name" value="AB_hydrolase_fold"/>
</dbReference>
<dbReference type="OrthoDB" id="408631at2759"/>
<dbReference type="Pfam" id="PF07859">
    <property type="entry name" value="Abhydrolase_3"/>
    <property type="match status" value="1"/>
</dbReference>
<dbReference type="EMBL" id="JAEPQZ010000012">
    <property type="protein sequence ID" value="KAG2175006.1"/>
    <property type="molecule type" value="Genomic_DNA"/>
</dbReference>
<dbReference type="Proteomes" id="UP000654370">
    <property type="component" value="Unassembled WGS sequence"/>
</dbReference>
<evidence type="ECO:0000259" key="2">
    <source>
        <dbReference type="Pfam" id="PF07859"/>
    </source>
</evidence>
<evidence type="ECO:0000313" key="3">
    <source>
        <dbReference type="EMBL" id="KAG2175006.1"/>
    </source>
</evidence>
<dbReference type="PANTHER" id="PTHR48081">
    <property type="entry name" value="AB HYDROLASE SUPERFAMILY PROTEIN C4A8.06C"/>
    <property type="match status" value="1"/>
</dbReference>
<gene>
    <name evidence="3" type="ORF">INT43_006068</name>
</gene>
<reference evidence="3" key="1">
    <citation type="submission" date="2020-12" db="EMBL/GenBank/DDBJ databases">
        <title>Metabolic potential, ecology and presence of endohyphal bacteria is reflected in genomic diversity of Mucoromycotina.</title>
        <authorList>
            <person name="Muszewska A."/>
            <person name="Okrasinska A."/>
            <person name="Steczkiewicz K."/>
            <person name="Drgas O."/>
            <person name="Orlowska M."/>
            <person name="Perlinska-Lenart U."/>
            <person name="Aleksandrzak-Piekarczyk T."/>
            <person name="Szatraj K."/>
            <person name="Zielenkiewicz U."/>
            <person name="Pilsyk S."/>
            <person name="Malc E."/>
            <person name="Mieczkowski P."/>
            <person name="Kruszewska J.S."/>
            <person name="Biernat P."/>
            <person name="Pawlowska J."/>
        </authorList>
    </citation>
    <scope>NUCLEOTIDE SEQUENCE</scope>
    <source>
        <strain evidence="3">WA0000067209</strain>
    </source>
</reference>
<comment type="caution">
    <text evidence="3">The sequence shown here is derived from an EMBL/GenBank/DDBJ whole genome shotgun (WGS) entry which is preliminary data.</text>
</comment>
<dbReference type="InterPro" id="IPR050300">
    <property type="entry name" value="GDXG_lipolytic_enzyme"/>
</dbReference>
<feature type="non-terminal residue" evidence="3">
    <location>
        <position position="1"/>
    </location>
</feature>
<evidence type="ECO:0000256" key="1">
    <source>
        <dbReference type="ARBA" id="ARBA00022801"/>
    </source>
</evidence>
<protein>
    <recommendedName>
        <fullName evidence="2">Alpha/beta hydrolase fold-3 domain-containing protein</fullName>
    </recommendedName>
</protein>
<dbReference type="Gene3D" id="3.40.50.1820">
    <property type="entry name" value="alpha/beta hydrolase"/>
    <property type="match status" value="1"/>
</dbReference>
<dbReference type="PANTHER" id="PTHR48081:SF31">
    <property type="entry name" value="STERYL ACETYL HYDROLASE MUG81-RELATED"/>
    <property type="match status" value="1"/>
</dbReference>
<proteinExistence type="predicted"/>
<dbReference type="InterPro" id="IPR013094">
    <property type="entry name" value="AB_hydrolase_3"/>
</dbReference>
<keyword evidence="1" id="KW-0378">Hydrolase</keyword>
<dbReference type="GO" id="GO:0016787">
    <property type="term" value="F:hydrolase activity"/>
    <property type="evidence" value="ECO:0007669"/>
    <property type="project" value="UniProtKB-KW"/>
</dbReference>
<dbReference type="AlphaFoldDB" id="A0A8H7PKR3"/>
<keyword evidence="4" id="KW-1185">Reference proteome</keyword>